<name>A0A401U0V8_CHIPU</name>
<sequence length="191" mass="21509">RGGDQDRDRLRDRQGRLRTVRRHHRAAERPGLWLRHRLHGADDRLDGLDRVPQGLKGVGLGGAQRHPSYGLCNVLSNASPRMHARNPGTLDQPVAQDDLDDLEPDRGRHRIGHMREAAFVAALLDFGRCRRHPPQAANQGILRTFREEGDRPSGGRRVLHDRRRLGLFAAGRVLRPRKLSVVHPRPPDASG</sequence>
<reference evidence="1 2" key="1">
    <citation type="journal article" date="2018" name="Nat. Ecol. Evol.">
        <title>Shark genomes provide insights into elasmobranch evolution and the origin of vertebrates.</title>
        <authorList>
            <person name="Hara Y"/>
            <person name="Yamaguchi K"/>
            <person name="Onimaru K"/>
            <person name="Kadota M"/>
            <person name="Koyanagi M"/>
            <person name="Keeley SD"/>
            <person name="Tatsumi K"/>
            <person name="Tanaka K"/>
            <person name="Motone F"/>
            <person name="Kageyama Y"/>
            <person name="Nozu R"/>
            <person name="Adachi N"/>
            <person name="Nishimura O"/>
            <person name="Nakagawa R"/>
            <person name="Tanegashima C"/>
            <person name="Kiyatake I"/>
            <person name="Matsumoto R"/>
            <person name="Murakumo K"/>
            <person name="Nishida K"/>
            <person name="Terakita A"/>
            <person name="Kuratani S"/>
            <person name="Sato K"/>
            <person name="Hyodo S Kuraku.S."/>
        </authorList>
    </citation>
    <scope>NUCLEOTIDE SEQUENCE [LARGE SCALE GENOMIC DNA]</scope>
</reference>
<proteinExistence type="predicted"/>
<gene>
    <name evidence="1" type="ORF">chiPu_0032614</name>
</gene>
<dbReference type="AlphaFoldDB" id="A0A401U0V8"/>
<dbReference type="Proteomes" id="UP000287033">
    <property type="component" value="Unassembled WGS sequence"/>
</dbReference>
<evidence type="ECO:0000313" key="2">
    <source>
        <dbReference type="Proteomes" id="UP000287033"/>
    </source>
</evidence>
<keyword evidence="2" id="KW-1185">Reference proteome</keyword>
<feature type="non-terminal residue" evidence="1">
    <location>
        <position position="191"/>
    </location>
</feature>
<feature type="non-terminal residue" evidence="1">
    <location>
        <position position="1"/>
    </location>
</feature>
<protein>
    <submittedName>
        <fullName evidence="1">Uncharacterized protein</fullName>
    </submittedName>
</protein>
<comment type="caution">
    <text evidence="1">The sequence shown here is derived from an EMBL/GenBank/DDBJ whole genome shotgun (WGS) entry which is preliminary data.</text>
</comment>
<accession>A0A401U0V8</accession>
<evidence type="ECO:0000313" key="1">
    <source>
        <dbReference type="EMBL" id="GCC48513.1"/>
    </source>
</evidence>
<dbReference type="EMBL" id="BEZZ01241529">
    <property type="protein sequence ID" value="GCC48513.1"/>
    <property type="molecule type" value="Genomic_DNA"/>
</dbReference>
<organism evidence="1 2">
    <name type="scientific">Chiloscyllium punctatum</name>
    <name type="common">Brownbanded bambooshark</name>
    <name type="synonym">Hemiscyllium punctatum</name>
    <dbReference type="NCBI Taxonomy" id="137246"/>
    <lineage>
        <taxon>Eukaryota</taxon>
        <taxon>Metazoa</taxon>
        <taxon>Chordata</taxon>
        <taxon>Craniata</taxon>
        <taxon>Vertebrata</taxon>
        <taxon>Chondrichthyes</taxon>
        <taxon>Elasmobranchii</taxon>
        <taxon>Galeomorphii</taxon>
        <taxon>Galeoidea</taxon>
        <taxon>Orectolobiformes</taxon>
        <taxon>Hemiscylliidae</taxon>
        <taxon>Chiloscyllium</taxon>
    </lineage>
</organism>